<feature type="signal peptide" evidence="10">
    <location>
        <begin position="1"/>
        <end position="17"/>
    </location>
</feature>
<evidence type="ECO:0000259" key="11">
    <source>
        <dbReference type="Pfam" id="PF00593"/>
    </source>
</evidence>
<organism evidence="13 14">
    <name type="scientific">Urechidicola vernalis</name>
    <dbReference type="NCBI Taxonomy" id="3075600"/>
    <lineage>
        <taxon>Bacteria</taxon>
        <taxon>Pseudomonadati</taxon>
        <taxon>Bacteroidota</taxon>
        <taxon>Flavobacteriia</taxon>
        <taxon>Flavobacteriales</taxon>
        <taxon>Flavobacteriaceae</taxon>
        <taxon>Urechidicola</taxon>
    </lineage>
</organism>
<evidence type="ECO:0000256" key="4">
    <source>
        <dbReference type="ARBA" id="ARBA00022692"/>
    </source>
</evidence>
<accession>A0ABU2Y5B5</accession>
<comment type="subcellular location">
    <subcellularLocation>
        <location evidence="1 8">Cell outer membrane</location>
        <topology evidence="1 8">Multi-pass membrane protein</topology>
    </subcellularLocation>
</comment>
<keyword evidence="5 9" id="KW-0798">TonB box</keyword>
<dbReference type="SUPFAM" id="SSF56935">
    <property type="entry name" value="Porins"/>
    <property type="match status" value="1"/>
</dbReference>
<evidence type="ECO:0000256" key="9">
    <source>
        <dbReference type="RuleBase" id="RU003357"/>
    </source>
</evidence>
<dbReference type="Pfam" id="PF13715">
    <property type="entry name" value="CarbopepD_reg_2"/>
    <property type="match status" value="1"/>
</dbReference>
<dbReference type="Gene3D" id="2.170.130.10">
    <property type="entry name" value="TonB-dependent receptor, plug domain"/>
    <property type="match status" value="1"/>
</dbReference>
<dbReference type="InterPro" id="IPR000531">
    <property type="entry name" value="Beta-barrel_TonB"/>
</dbReference>
<comment type="similarity">
    <text evidence="8 9">Belongs to the TonB-dependent receptor family.</text>
</comment>
<reference evidence="13 14" key="1">
    <citation type="submission" date="2023-09" db="EMBL/GenBank/DDBJ databases">
        <authorList>
            <person name="Rey-Velasco X."/>
        </authorList>
    </citation>
    <scope>NUCLEOTIDE SEQUENCE [LARGE SCALE GENOMIC DNA]</scope>
    <source>
        <strain evidence="13 14">P050</strain>
    </source>
</reference>
<evidence type="ECO:0000313" key="13">
    <source>
        <dbReference type="EMBL" id="MDT0553389.1"/>
    </source>
</evidence>
<feature type="chain" id="PRO_5046080632" evidence="10">
    <location>
        <begin position="18"/>
        <end position="920"/>
    </location>
</feature>
<dbReference type="RefSeq" id="WP_311593400.1">
    <property type="nucleotide sequence ID" value="NZ_JAVRHV010000004.1"/>
</dbReference>
<gene>
    <name evidence="13" type="ORF">RM519_09050</name>
</gene>
<dbReference type="SUPFAM" id="SSF49464">
    <property type="entry name" value="Carboxypeptidase regulatory domain-like"/>
    <property type="match status" value="1"/>
</dbReference>
<dbReference type="Gene3D" id="2.60.40.1120">
    <property type="entry name" value="Carboxypeptidase-like, regulatory domain"/>
    <property type="match status" value="1"/>
</dbReference>
<dbReference type="InterPro" id="IPR039426">
    <property type="entry name" value="TonB-dep_rcpt-like"/>
</dbReference>
<dbReference type="InterPro" id="IPR012910">
    <property type="entry name" value="Plug_dom"/>
</dbReference>
<dbReference type="Proteomes" id="UP001252186">
    <property type="component" value="Unassembled WGS sequence"/>
</dbReference>
<dbReference type="InterPro" id="IPR008969">
    <property type="entry name" value="CarboxyPept-like_regulatory"/>
</dbReference>
<proteinExistence type="inferred from homology"/>
<evidence type="ECO:0000256" key="10">
    <source>
        <dbReference type="SAM" id="SignalP"/>
    </source>
</evidence>
<dbReference type="PROSITE" id="PS52016">
    <property type="entry name" value="TONB_DEPENDENT_REC_3"/>
    <property type="match status" value="1"/>
</dbReference>
<keyword evidence="13" id="KW-0675">Receptor</keyword>
<evidence type="ECO:0000256" key="2">
    <source>
        <dbReference type="ARBA" id="ARBA00022448"/>
    </source>
</evidence>
<keyword evidence="7 8" id="KW-0998">Cell outer membrane</keyword>
<evidence type="ECO:0000256" key="1">
    <source>
        <dbReference type="ARBA" id="ARBA00004571"/>
    </source>
</evidence>
<evidence type="ECO:0000256" key="6">
    <source>
        <dbReference type="ARBA" id="ARBA00023136"/>
    </source>
</evidence>
<evidence type="ECO:0000256" key="5">
    <source>
        <dbReference type="ARBA" id="ARBA00023077"/>
    </source>
</evidence>
<comment type="caution">
    <text evidence="13">The sequence shown here is derived from an EMBL/GenBank/DDBJ whole genome shotgun (WGS) entry which is preliminary data.</text>
</comment>
<dbReference type="PANTHER" id="PTHR30069">
    <property type="entry name" value="TONB-DEPENDENT OUTER MEMBRANE RECEPTOR"/>
    <property type="match status" value="1"/>
</dbReference>
<keyword evidence="3 8" id="KW-1134">Transmembrane beta strand</keyword>
<dbReference type="Gene3D" id="2.40.170.20">
    <property type="entry name" value="TonB-dependent receptor, beta-barrel domain"/>
    <property type="match status" value="1"/>
</dbReference>
<evidence type="ECO:0000259" key="12">
    <source>
        <dbReference type="Pfam" id="PF07715"/>
    </source>
</evidence>
<dbReference type="EMBL" id="JAVRHV010000004">
    <property type="protein sequence ID" value="MDT0553389.1"/>
    <property type="molecule type" value="Genomic_DNA"/>
</dbReference>
<sequence>MKRITKLLFAVMFIASAAMYGQTLTGTVVDGDNTPLPGADVIVVGSTKGASTDFNGKFSFDVDAGSGTVTVSFIGFNDVTLAYTVGAGATTDLGTIQLTESAESLNEIVVTGVVDIAKDRQTPVAVSTIRSAEIIETLGTKEFPELLNSTPSVYATKQGGGWGDARINIRGFDQRNVAVMINGMPVNDMENGWVYWSNWAGLSDVTSAMQVQRGLGSSKLAISSVGGTINVVTRSSDRSEGGSVSTTFGNDEYQKFVGSYNTGLMDSGFSASFLFSRTTGEGYVDGTQFEGHNYFLSLGQKINDKHDLMFTFTGAPQWHHQRSWANPVSDYLKYGEDGEPDIRYNSDWGYDENGEAFSFRRNFYHKPVASLNWDWRINDNSSLSTVVYASWGRGGGTGEIGRINGSRQYSSKFKNAQGIVRVAEIQRWNRGETVADFGSDRQMFNGAYSNTGNNGHPTSQGGQGRYGGDNGISRRASMNSHNWFGSVINYNNELSETLTMDAGVDLRTYKGYHYRVVNDDLGGDNYIDYDNRNEPASGNLINPSDYVEASPDWNPFANITDQEKIDYNNDGLVNWAGVFGQLEYSNDIVSAFIQGAYSNQSFKRIEYFNEVPGDQETDWENIAGGNIKGGINWNIDEQHNVFGNLGYYSRQPNFDAVYLNFGNNLNPDIQNEKVTAFELGYGFRAEKFRLNFNAYRTSWKDRFDSASQTFDVGGVEVRGVANLYGITQVHTGLELEGSMNFGNFIVDIMGSVGNWEYDGNVTASYFDENQNPIPGADDEVLYLDGVKVGDAAQVSARIGLTWKATDNLKFRLSQQYFDNLYANIDAASFNDEDHKGSLQLPGYSLMDAGASYRFDLKNSRSIFLSFNASNLGDHKYISESDTNYHVGDRGNDATWNGINTSNRVYYGWGRTWSTSLRFVF</sequence>
<evidence type="ECO:0000256" key="3">
    <source>
        <dbReference type="ARBA" id="ARBA00022452"/>
    </source>
</evidence>
<evidence type="ECO:0000256" key="8">
    <source>
        <dbReference type="PROSITE-ProRule" id="PRU01360"/>
    </source>
</evidence>
<evidence type="ECO:0000313" key="14">
    <source>
        <dbReference type="Proteomes" id="UP001252186"/>
    </source>
</evidence>
<evidence type="ECO:0000256" key="7">
    <source>
        <dbReference type="ARBA" id="ARBA00023237"/>
    </source>
</evidence>
<dbReference type="Pfam" id="PF00593">
    <property type="entry name" value="TonB_dep_Rec_b-barrel"/>
    <property type="match status" value="1"/>
</dbReference>
<dbReference type="PANTHER" id="PTHR30069:SF50">
    <property type="entry name" value="TONB-DEPENDENT RECEPTOR HI_1217-RELATED"/>
    <property type="match status" value="1"/>
</dbReference>
<keyword evidence="4 8" id="KW-0812">Transmembrane</keyword>
<feature type="domain" description="TonB-dependent receptor plug" evidence="12">
    <location>
        <begin position="119"/>
        <end position="228"/>
    </location>
</feature>
<protein>
    <submittedName>
        <fullName evidence="13">TonB-dependent receptor</fullName>
    </submittedName>
</protein>
<keyword evidence="2 8" id="KW-0813">Transport</keyword>
<feature type="domain" description="TonB-dependent receptor-like beta-barrel" evidence="11">
    <location>
        <begin position="432"/>
        <end position="871"/>
    </location>
</feature>
<keyword evidence="14" id="KW-1185">Reference proteome</keyword>
<dbReference type="InterPro" id="IPR036942">
    <property type="entry name" value="Beta-barrel_TonB_sf"/>
</dbReference>
<name>A0ABU2Y5B5_9FLAO</name>
<keyword evidence="10" id="KW-0732">Signal</keyword>
<keyword evidence="6 8" id="KW-0472">Membrane</keyword>
<dbReference type="Pfam" id="PF07715">
    <property type="entry name" value="Plug"/>
    <property type="match status" value="1"/>
</dbReference>
<dbReference type="InterPro" id="IPR037066">
    <property type="entry name" value="Plug_dom_sf"/>
</dbReference>